<evidence type="ECO:0000259" key="1">
    <source>
        <dbReference type="Pfam" id="PF04991"/>
    </source>
</evidence>
<name>A0A507SHU9_9BACT</name>
<dbReference type="EMBL" id="SMDN01000013">
    <property type="protein sequence ID" value="TQC51337.1"/>
    <property type="molecule type" value="Genomic_DNA"/>
</dbReference>
<keyword evidence="2" id="KW-0808">Transferase</keyword>
<accession>A0A507SHU9</accession>
<dbReference type="OrthoDB" id="9786100at2"/>
<protein>
    <submittedName>
        <fullName evidence="2">Lipopolysaccharide cholinephosphotransferase</fullName>
    </submittedName>
</protein>
<dbReference type="InterPro" id="IPR052942">
    <property type="entry name" value="LPS_cholinephosphotransferase"/>
</dbReference>
<organism evidence="2 3">
    <name type="scientific">Mycoplasmopsis mucosicanis</name>
    <dbReference type="NCBI Taxonomy" id="458208"/>
    <lineage>
        <taxon>Bacteria</taxon>
        <taxon>Bacillati</taxon>
        <taxon>Mycoplasmatota</taxon>
        <taxon>Mycoplasmoidales</taxon>
        <taxon>Metamycoplasmataceae</taxon>
        <taxon>Mycoplasmopsis</taxon>
    </lineage>
</organism>
<dbReference type="Pfam" id="PF04991">
    <property type="entry name" value="LicD"/>
    <property type="match status" value="1"/>
</dbReference>
<dbReference type="PANTHER" id="PTHR43404:SF1">
    <property type="entry name" value="MNN4P"/>
    <property type="match status" value="1"/>
</dbReference>
<keyword evidence="3" id="KW-1185">Reference proteome</keyword>
<dbReference type="PANTHER" id="PTHR43404">
    <property type="entry name" value="LIPOPOLYSACCHARIDE CHOLINEPHOSPHOTRANSFERASE LICD"/>
    <property type="match status" value="1"/>
</dbReference>
<evidence type="ECO:0000313" key="2">
    <source>
        <dbReference type="EMBL" id="TQC51337.1"/>
    </source>
</evidence>
<comment type="caution">
    <text evidence="2">The sequence shown here is derived from an EMBL/GenBank/DDBJ whole genome shotgun (WGS) entry which is preliminary data.</text>
</comment>
<dbReference type="RefSeq" id="WP_141484127.1">
    <property type="nucleotide sequence ID" value="NZ_SMDN01000013.1"/>
</dbReference>
<gene>
    <name evidence="2" type="ORF">E1I18_03035</name>
</gene>
<dbReference type="InterPro" id="IPR007074">
    <property type="entry name" value="LicD/FKTN/FKRP_NTP_transf"/>
</dbReference>
<sequence>MNIKQQKTYELLVELTDILDKNNFKYSLFYGSLLGAVRHNGFIPWDDDVDIIVEPEAYQFLEKNYSNYFKTSNNSRNFFPFGKFTHDDEDDPDACFVDVFVVIKTNMKNLKWLSSLKNRTRFLKNFTHRKLFDFQWGVKLLRALLWWVKPYKKIYYEEIYQNLYDENGDLFIVLFAPQKLREVLKNVYKQINFDALTTHVFEQKEFKILSNWEEYLLNSYGPNWRIPKRTFVSKHLGLYDLDIFTSKKR</sequence>
<evidence type="ECO:0000313" key="3">
    <source>
        <dbReference type="Proteomes" id="UP000320801"/>
    </source>
</evidence>
<dbReference type="GO" id="GO:0016740">
    <property type="term" value="F:transferase activity"/>
    <property type="evidence" value="ECO:0007669"/>
    <property type="project" value="UniProtKB-KW"/>
</dbReference>
<dbReference type="NCBIfam" id="NF045866">
    <property type="entry name" value="GGPL_Ptran_Mf1"/>
    <property type="match status" value="1"/>
</dbReference>
<feature type="domain" description="LicD/FKTN/FKRP nucleotidyltransferase" evidence="1">
    <location>
        <begin position="21"/>
        <end position="221"/>
    </location>
</feature>
<proteinExistence type="predicted"/>
<dbReference type="Proteomes" id="UP000320801">
    <property type="component" value="Unassembled WGS sequence"/>
</dbReference>
<dbReference type="GO" id="GO:0009100">
    <property type="term" value="P:glycoprotein metabolic process"/>
    <property type="evidence" value="ECO:0007669"/>
    <property type="project" value="UniProtKB-ARBA"/>
</dbReference>
<dbReference type="AlphaFoldDB" id="A0A507SHU9"/>
<reference evidence="2 3" key="1">
    <citation type="submission" date="2019-03" db="EMBL/GenBank/DDBJ databases">
        <title>Characterization of a novel Mycoplasma cynos real-time PCR assay.</title>
        <authorList>
            <person name="Tallmadge R.L."/>
            <person name="Mitchell P.K."/>
            <person name="Goodman L."/>
        </authorList>
    </citation>
    <scope>NUCLEOTIDE SEQUENCE [LARGE SCALE GENOMIC DNA]</scope>
    <source>
        <strain evidence="2 3">1642</strain>
    </source>
</reference>